<dbReference type="AlphaFoldDB" id="A0A1U8NFU7"/>
<evidence type="ECO:0008006" key="7">
    <source>
        <dbReference type="Google" id="ProtNLM"/>
    </source>
</evidence>
<evidence type="ECO:0000259" key="3">
    <source>
        <dbReference type="Pfam" id="PF17919"/>
    </source>
</evidence>
<evidence type="ECO:0000313" key="5">
    <source>
        <dbReference type="Proteomes" id="UP000818029"/>
    </source>
</evidence>
<dbReference type="GeneID" id="107947898"/>
<dbReference type="RefSeq" id="XP_016737890.1">
    <property type="nucleotide sequence ID" value="XM_016882401.1"/>
</dbReference>
<dbReference type="Pfam" id="PF00078">
    <property type="entry name" value="RVT_1"/>
    <property type="match status" value="1"/>
</dbReference>
<reference evidence="5" key="1">
    <citation type="journal article" date="2020" name="Nat. Genet.">
        <title>Genomic diversifications of five Gossypium allopolyploid species and their impact on cotton improvement.</title>
        <authorList>
            <person name="Chen Z.J."/>
            <person name="Sreedasyam A."/>
            <person name="Ando A."/>
            <person name="Song Q."/>
            <person name="De Santiago L.M."/>
            <person name="Hulse-Kemp A.M."/>
            <person name="Ding M."/>
            <person name="Ye W."/>
            <person name="Kirkbride R.C."/>
            <person name="Jenkins J."/>
            <person name="Plott C."/>
            <person name="Lovell J."/>
            <person name="Lin Y.M."/>
            <person name="Vaughn R."/>
            <person name="Liu B."/>
            <person name="Simpson S."/>
            <person name="Scheffler B.E."/>
            <person name="Wen L."/>
            <person name="Saski C.A."/>
            <person name="Grover C.E."/>
            <person name="Hu G."/>
            <person name="Conover J.L."/>
            <person name="Carlson J.W."/>
            <person name="Shu S."/>
            <person name="Boston L.B."/>
            <person name="Williams M."/>
            <person name="Peterson D.G."/>
            <person name="McGee K."/>
            <person name="Jones D.C."/>
            <person name="Wendel J.F."/>
            <person name="Stelly D.M."/>
            <person name="Grimwood J."/>
            <person name="Schmutz J."/>
        </authorList>
    </citation>
    <scope>NUCLEOTIDE SEQUENCE [LARGE SCALE GENOMIC DNA]</scope>
    <source>
        <strain evidence="5">cv. TM-1</strain>
    </source>
</reference>
<feature type="compositionally biased region" description="Basic and acidic residues" evidence="1">
    <location>
        <begin position="63"/>
        <end position="84"/>
    </location>
</feature>
<feature type="domain" description="Reverse transcriptase/retrotransposon-derived protein RNase H-like" evidence="3">
    <location>
        <begin position="297"/>
        <end position="343"/>
    </location>
</feature>
<dbReference type="Gene3D" id="3.10.10.10">
    <property type="entry name" value="HIV Type 1 Reverse Transcriptase, subunit A, domain 1"/>
    <property type="match status" value="1"/>
</dbReference>
<evidence type="ECO:0000259" key="4">
    <source>
        <dbReference type="Pfam" id="PF24626"/>
    </source>
</evidence>
<organism evidence="5 6">
    <name type="scientific">Gossypium hirsutum</name>
    <name type="common">Upland cotton</name>
    <name type="synonym">Gossypium mexicanum</name>
    <dbReference type="NCBI Taxonomy" id="3635"/>
    <lineage>
        <taxon>Eukaryota</taxon>
        <taxon>Viridiplantae</taxon>
        <taxon>Streptophyta</taxon>
        <taxon>Embryophyta</taxon>
        <taxon>Tracheophyta</taxon>
        <taxon>Spermatophyta</taxon>
        <taxon>Magnoliopsida</taxon>
        <taxon>eudicotyledons</taxon>
        <taxon>Gunneridae</taxon>
        <taxon>Pentapetalae</taxon>
        <taxon>rosids</taxon>
        <taxon>malvids</taxon>
        <taxon>Malvales</taxon>
        <taxon>Malvaceae</taxon>
        <taxon>Malvoideae</taxon>
        <taxon>Gossypium</taxon>
    </lineage>
</organism>
<dbReference type="Proteomes" id="UP000818029">
    <property type="component" value="Chromosome A04"/>
</dbReference>
<dbReference type="InterPro" id="IPR041577">
    <property type="entry name" value="RT_RNaseH_2"/>
</dbReference>
<protein>
    <recommendedName>
        <fullName evidence="7">DNA/RNA polymerases superfamily protein</fullName>
    </recommendedName>
</protein>
<dbReference type="PANTHER" id="PTHR46148">
    <property type="entry name" value="CHROMO DOMAIN-CONTAINING PROTEIN"/>
    <property type="match status" value="1"/>
</dbReference>
<sequence>MDKFLRPSRYARGMVAFEHERCVRFEDGLRDNLQVSIAPQKERDFSTLIEKVKIAEEVKHAECQNRDKEKGRNKRDPEPSDAIRARGGNGIGHGQRAPGKGVGQIEVSQPALVYATHCREDGDAPNFITEKLVCKGCKVFLAYVSVKDIKMVNNFVDVFPEELPSLPSDHEVEFAIELLPGTAPMSITLYRMAPKELVELKAQIQKLLDHGFIHPSVFLWGAPPCLNRFVVVFIDDILVYSRTEDELVEHLKVVLQTLKEKQLYAKFSNCEFWLHEVTFLGHMVSTEGIRVDPRKIEQESFKKLKAVLTGAPILIQPEPGNEFTFYSDASLVGLGCVLIQDGKLVKIPLRKWERVTMDFISGLPLTPTNKDSVSLWKKVLTFGLKGKLSPRFIGPYRIMRRVGPFAYQLELPLKLDCIHDVFNVSMLRHYHFDPTHIVPVEDIEVRSDLTFEEELVQILDHDVMILQRKSIPLVKVLWQNHSTE</sequence>
<accession>A0A1U8NFU7</accession>
<dbReference type="InterPro" id="IPR000477">
    <property type="entry name" value="RT_dom"/>
</dbReference>
<dbReference type="Gene3D" id="3.30.70.270">
    <property type="match status" value="1"/>
</dbReference>
<feature type="region of interest" description="Disordered" evidence="1">
    <location>
        <begin position="63"/>
        <end position="102"/>
    </location>
</feature>
<dbReference type="PANTHER" id="PTHR46148:SF44">
    <property type="entry name" value="GAG-POL POLYPROTEIN"/>
    <property type="match status" value="1"/>
</dbReference>
<dbReference type="InterPro" id="IPR043128">
    <property type="entry name" value="Rev_trsase/Diguanyl_cyclase"/>
</dbReference>
<dbReference type="SUPFAM" id="SSF56672">
    <property type="entry name" value="DNA/RNA polymerases"/>
    <property type="match status" value="1"/>
</dbReference>
<dbReference type="InterPro" id="IPR043502">
    <property type="entry name" value="DNA/RNA_pol_sf"/>
</dbReference>
<dbReference type="KEGG" id="ghi:107947898"/>
<feature type="domain" description="Tf2-1-like SH3-like" evidence="4">
    <location>
        <begin position="378"/>
        <end position="431"/>
    </location>
</feature>
<reference evidence="6" key="2">
    <citation type="submission" date="2025-08" db="UniProtKB">
        <authorList>
            <consortium name="RefSeq"/>
        </authorList>
    </citation>
    <scope>IDENTIFICATION</scope>
</reference>
<feature type="domain" description="Reverse transcriptase" evidence="2">
    <location>
        <begin position="227"/>
        <end position="283"/>
    </location>
</feature>
<proteinExistence type="predicted"/>
<evidence type="ECO:0000259" key="2">
    <source>
        <dbReference type="Pfam" id="PF00078"/>
    </source>
</evidence>
<dbReference type="Pfam" id="PF17919">
    <property type="entry name" value="RT_RNaseH_2"/>
    <property type="match status" value="1"/>
</dbReference>
<gene>
    <name evidence="6" type="primary">LOC107947898</name>
</gene>
<evidence type="ECO:0000313" key="6">
    <source>
        <dbReference type="RefSeq" id="XP_016737890.1"/>
    </source>
</evidence>
<evidence type="ECO:0000256" key="1">
    <source>
        <dbReference type="SAM" id="MobiDB-lite"/>
    </source>
</evidence>
<name>A0A1U8NFU7_GOSHI</name>
<dbReference type="Pfam" id="PF24626">
    <property type="entry name" value="SH3_Tf2-1"/>
    <property type="match status" value="1"/>
</dbReference>
<keyword evidence="5" id="KW-1185">Reference proteome</keyword>
<dbReference type="PaxDb" id="3635-A0A1U8NFU7"/>
<dbReference type="STRING" id="3635.A0A1U8NFU7"/>
<dbReference type="InterPro" id="IPR056924">
    <property type="entry name" value="SH3_Tf2-1"/>
</dbReference>